<dbReference type="RefSeq" id="WP_164005595.1">
    <property type="nucleotide sequence ID" value="NZ_JAAIKD010000007.1"/>
</dbReference>
<accession>A0A6B3R3D7</accession>
<proteinExistence type="predicted"/>
<protein>
    <submittedName>
        <fullName evidence="1">Four helix bundle protein</fullName>
    </submittedName>
</protein>
<dbReference type="InterPro" id="IPR036583">
    <property type="entry name" value="23S_rRNA_IVS_sf"/>
</dbReference>
<gene>
    <name evidence="1" type="ORF">G3567_12185</name>
</gene>
<organism evidence="1 2">
    <name type="scientific">Psychroflexus aurantiacus</name>
    <dbReference type="NCBI Taxonomy" id="2709310"/>
    <lineage>
        <taxon>Bacteria</taxon>
        <taxon>Pseudomonadati</taxon>
        <taxon>Bacteroidota</taxon>
        <taxon>Flavobacteriia</taxon>
        <taxon>Flavobacteriales</taxon>
        <taxon>Flavobacteriaceae</taxon>
        <taxon>Psychroflexus</taxon>
    </lineage>
</organism>
<evidence type="ECO:0000313" key="2">
    <source>
        <dbReference type="Proteomes" id="UP000478505"/>
    </source>
</evidence>
<sequence>MKPVELEDRLIQSSIHAILFCKTVENNFEGDYLTKQLIRSASSSTLNYGEARSAESTRYFLHKMKIYLKELRESMINIKTSTAKLNIKLK</sequence>
<dbReference type="SUPFAM" id="SSF158446">
    <property type="entry name" value="IVS-encoded protein-like"/>
    <property type="match status" value="1"/>
</dbReference>
<keyword evidence="2" id="KW-1185">Reference proteome</keyword>
<dbReference type="AlphaFoldDB" id="A0A6B3R3D7"/>
<evidence type="ECO:0000313" key="1">
    <source>
        <dbReference type="EMBL" id="NEV94902.1"/>
    </source>
</evidence>
<reference evidence="1 2" key="1">
    <citation type="submission" date="2020-02" db="EMBL/GenBank/DDBJ databases">
        <title>Flavobacteriaceae Psychroflexus bacterium YR1-1, complete genome.</title>
        <authorList>
            <person name="Li Y."/>
            <person name="Wu S."/>
        </authorList>
    </citation>
    <scope>NUCLEOTIDE SEQUENCE [LARGE SCALE GENOMIC DNA]</scope>
    <source>
        <strain evidence="1 2">YR1-1</strain>
    </source>
</reference>
<dbReference type="Proteomes" id="UP000478505">
    <property type="component" value="Unassembled WGS sequence"/>
</dbReference>
<dbReference type="Gene3D" id="1.20.1440.60">
    <property type="entry name" value="23S rRNA-intervening sequence"/>
    <property type="match status" value="1"/>
</dbReference>
<name>A0A6B3R3D7_9FLAO</name>
<comment type="caution">
    <text evidence="1">The sequence shown here is derived from an EMBL/GenBank/DDBJ whole genome shotgun (WGS) entry which is preliminary data.</text>
</comment>
<dbReference type="InterPro" id="IPR012657">
    <property type="entry name" value="23S_rRNA-intervening_sequence"/>
</dbReference>
<dbReference type="EMBL" id="JAAIKD010000007">
    <property type="protein sequence ID" value="NEV94902.1"/>
    <property type="molecule type" value="Genomic_DNA"/>
</dbReference>
<dbReference type="NCBIfam" id="TIGR02436">
    <property type="entry name" value="four helix bundle protein"/>
    <property type="match status" value="1"/>
</dbReference>